<protein>
    <submittedName>
        <fullName evidence="3">Uncharacterized protein</fullName>
    </submittedName>
</protein>
<dbReference type="Proteomes" id="UP001498398">
    <property type="component" value="Unassembled WGS sequence"/>
</dbReference>
<feature type="region of interest" description="Disordered" evidence="1">
    <location>
        <begin position="134"/>
        <end position="157"/>
    </location>
</feature>
<evidence type="ECO:0000256" key="1">
    <source>
        <dbReference type="SAM" id="MobiDB-lite"/>
    </source>
</evidence>
<keyword evidence="4" id="KW-1185">Reference proteome</keyword>
<keyword evidence="2" id="KW-0812">Transmembrane</keyword>
<reference evidence="3 4" key="1">
    <citation type="submission" date="2024-01" db="EMBL/GenBank/DDBJ databases">
        <title>A draft genome for the cacao thread blight pathogen Marasmiellus scandens.</title>
        <authorList>
            <person name="Baruah I.K."/>
            <person name="Leung J."/>
            <person name="Bukari Y."/>
            <person name="Amoako-Attah I."/>
            <person name="Meinhardt L.W."/>
            <person name="Bailey B.A."/>
            <person name="Cohen S.P."/>
        </authorList>
    </citation>
    <scope>NUCLEOTIDE SEQUENCE [LARGE SCALE GENOMIC DNA]</scope>
    <source>
        <strain evidence="3 4">GH-19</strain>
    </source>
</reference>
<dbReference type="EMBL" id="JBANRG010000001">
    <property type="protein sequence ID" value="KAK7471922.1"/>
    <property type="molecule type" value="Genomic_DNA"/>
</dbReference>
<evidence type="ECO:0000256" key="2">
    <source>
        <dbReference type="SAM" id="Phobius"/>
    </source>
</evidence>
<accession>A0ABR1K481</accession>
<gene>
    <name evidence="3" type="ORF">VKT23_000024</name>
</gene>
<proteinExistence type="predicted"/>
<name>A0ABR1K481_9AGAR</name>
<comment type="caution">
    <text evidence="3">The sequence shown here is derived from an EMBL/GenBank/DDBJ whole genome shotgun (WGS) entry which is preliminary data.</text>
</comment>
<feature type="transmembrane region" description="Helical" evidence="2">
    <location>
        <begin position="175"/>
        <end position="196"/>
    </location>
</feature>
<organism evidence="3 4">
    <name type="scientific">Marasmiellus scandens</name>
    <dbReference type="NCBI Taxonomy" id="2682957"/>
    <lineage>
        <taxon>Eukaryota</taxon>
        <taxon>Fungi</taxon>
        <taxon>Dikarya</taxon>
        <taxon>Basidiomycota</taxon>
        <taxon>Agaricomycotina</taxon>
        <taxon>Agaricomycetes</taxon>
        <taxon>Agaricomycetidae</taxon>
        <taxon>Agaricales</taxon>
        <taxon>Marasmiineae</taxon>
        <taxon>Omphalotaceae</taxon>
        <taxon>Marasmiellus</taxon>
    </lineage>
</organism>
<evidence type="ECO:0000313" key="3">
    <source>
        <dbReference type="EMBL" id="KAK7471922.1"/>
    </source>
</evidence>
<keyword evidence="2" id="KW-1133">Transmembrane helix</keyword>
<keyword evidence="2" id="KW-0472">Membrane</keyword>
<sequence length="215" mass="22538">MNTNTNAGQLNVASSTTSNFSALATSGPCTGVLNATTETCTPFSIFASSSVSDLMGQVVTIASVLGTQIDQGSTPIPSMDTHNMSIGNGLTIFSTTRQVAITSTVSTQGTDEITIITSTTVEIESARYTTNLEGSGATVSTNQGGSTSVMNRSLSNTSTDATNKTGINFWNNKPAVIGTFAVIGMITLSLIAFLIMRRWPTQHVDIKYETAENQD</sequence>
<evidence type="ECO:0000313" key="4">
    <source>
        <dbReference type="Proteomes" id="UP001498398"/>
    </source>
</evidence>